<evidence type="ECO:0000256" key="3">
    <source>
        <dbReference type="PROSITE-ProRule" id="PRU00703"/>
    </source>
</evidence>
<protein>
    <submittedName>
        <fullName evidence="6">CBS domain-containing protein</fullName>
    </submittedName>
</protein>
<gene>
    <name evidence="6" type="ORF">PsYK624_015340</name>
</gene>
<feature type="domain" description="CBS" evidence="5">
    <location>
        <begin position="304"/>
        <end position="369"/>
    </location>
</feature>
<feature type="region of interest" description="Disordered" evidence="4">
    <location>
        <begin position="380"/>
        <end position="475"/>
    </location>
</feature>
<dbReference type="AlphaFoldDB" id="A0A9P3G0G0"/>
<dbReference type="SMART" id="SM00116">
    <property type="entry name" value="CBS"/>
    <property type="match status" value="3"/>
</dbReference>
<evidence type="ECO:0000313" key="7">
    <source>
        <dbReference type="Proteomes" id="UP000703269"/>
    </source>
</evidence>
<evidence type="ECO:0000256" key="4">
    <source>
        <dbReference type="SAM" id="MobiDB-lite"/>
    </source>
</evidence>
<sequence length="475" mass="50635">MAHRKRISVSSMSLRSPSPLQSPDLQAPELDAWVQTWHTVPARELIDSPVLAVDAETSVEDACEVLLTKHVPCIAVNKPPTSSPHDAPFMGLFDFPDVNAFLTLAATRHRWSPEELREKPRTEEIIVAAKTGRVPVRLVSNLSEKNPLEILPDDATIISLLSIFAKGTHRVLIRAPHPSPAYLGMVSDKALLEWFTVNGQRTPGLAGFFQAPLLAHALPSLYLYSSVVALKASDTVLDAMRLMSDCGVSSVAVLEEEGGRLLSAVSVTDIGKLVVPSQSSQILSTPLHVFISAIKEPDGSTDGADKYPVYSVAPATTLLHAMQKIVATNSHRLFISDDATPSPPARSTTLSGVVSIVDVLSIFARLAKLPDVDPQAMVRHRRASSASSTSSLSSRSPDTFANIGRSRSSSRTGLSGSLSGSLRGKRTSTSSMSGVNISPGLPPAISSSPGSGLSGRIPSLENMQSISQWAARVPR</sequence>
<accession>A0A9P3G0G0</accession>
<comment type="caution">
    <text evidence="6">The sequence shown here is derived from an EMBL/GenBank/DDBJ whole genome shotgun (WGS) entry which is preliminary data.</text>
</comment>
<feature type="region of interest" description="Disordered" evidence="4">
    <location>
        <begin position="1"/>
        <end position="25"/>
    </location>
</feature>
<dbReference type="InterPro" id="IPR000644">
    <property type="entry name" value="CBS_dom"/>
</dbReference>
<dbReference type="EMBL" id="BPQB01000002">
    <property type="protein sequence ID" value="GJE85455.1"/>
    <property type="molecule type" value="Genomic_DNA"/>
</dbReference>
<dbReference type="GO" id="GO:0004865">
    <property type="term" value="F:protein serine/threonine phosphatase inhibitor activity"/>
    <property type="evidence" value="ECO:0007669"/>
    <property type="project" value="TreeGrafter"/>
</dbReference>
<dbReference type="Proteomes" id="UP000703269">
    <property type="component" value="Unassembled WGS sequence"/>
</dbReference>
<dbReference type="InterPro" id="IPR050511">
    <property type="entry name" value="AMPK_gamma/SDS23_families"/>
</dbReference>
<reference evidence="6 7" key="1">
    <citation type="submission" date="2021-08" db="EMBL/GenBank/DDBJ databases">
        <title>Draft Genome Sequence of Phanerochaete sordida strain YK-624.</title>
        <authorList>
            <person name="Mori T."/>
            <person name="Dohra H."/>
            <person name="Suzuki T."/>
            <person name="Kawagishi H."/>
            <person name="Hirai H."/>
        </authorList>
    </citation>
    <scope>NUCLEOTIDE SEQUENCE [LARGE SCALE GENOMIC DNA]</scope>
    <source>
        <strain evidence="6 7">YK-624</strain>
    </source>
</reference>
<dbReference type="PANTHER" id="PTHR13780:SF36">
    <property type="entry name" value="CBS DOMAIN-CONTAINING PROTEIN"/>
    <property type="match status" value="1"/>
</dbReference>
<feature type="compositionally biased region" description="Low complexity" evidence="4">
    <location>
        <begin position="404"/>
        <end position="422"/>
    </location>
</feature>
<organism evidence="6 7">
    <name type="scientific">Phanerochaete sordida</name>
    <dbReference type="NCBI Taxonomy" id="48140"/>
    <lineage>
        <taxon>Eukaryota</taxon>
        <taxon>Fungi</taxon>
        <taxon>Dikarya</taxon>
        <taxon>Basidiomycota</taxon>
        <taxon>Agaricomycotina</taxon>
        <taxon>Agaricomycetes</taxon>
        <taxon>Polyporales</taxon>
        <taxon>Phanerochaetaceae</taxon>
        <taxon>Phanerochaete</taxon>
    </lineage>
</organism>
<feature type="compositionally biased region" description="Low complexity" evidence="4">
    <location>
        <begin position="8"/>
        <end position="25"/>
    </location>
</feature>
<keyword evidence="1" id="KW-0677">Repeat</keyword>
<evidence type="ECO:0000313" key="6">
    <source>
        <dbReference type="EMBL" id="GJE85455.1"/>
    </source>
</evidence>
<evidence type="ECO:0000256" key="1">
    <source>
        <dbReference type="ARBA" id="ARBA00022737"/>
    </source>
</evidence>
<dbReference type="InterPro" id="IPR046342">
    <property type="entry name" value="CBS_dom_sf"/>
</dbReference>
<proteinExistence type="predicted"/>
<feature type="domain" description="CBS" evidence="5">
    <location>
        <begin position="223"/>
        <end position="280"/>
    </location>
</feature>
<dbReference type="Gene3D" id="3.10.580.10">
    <property type="entry name" value="CBS-domain"/>
    <property type="match status" value="1"/>
</dbReference>
<evidence type="ECO:0000256" key="2">
    <source>
        <dbReference type="ARBA" id="ARBA00023122"/>
    </source>
</evidence>
<feature type="compositionally biased region" description="Low complexity" evidence="4">
    <location>
        <begin position="384"/>
        <end position="396"/>
    </location>
</feature>
<dbReference type="OrthoDB" id="449052at2759"/>
<dbReference type="PANTHER" id="PTHR13780">
    <property type="entry name" value="AMP-ACTIVATED PROTEIN KINASE, GAMMA REGULATORY SUBUNIT"/>
    <property type="match status" value="1"/>
</dbReference>
<dbReference type="GO" id="GO:0042149">
    <property type="term" value="P:cellular response to glucose starvation"/>
    <property type="evidence" value="ECO:0007669"/>
    <property type="project" value="TreeGrafter"/>
</dbReference>
<name>A0A9P3G0G0_9APHY</name>
<dbReference type="Pfam" id="PF00571">
    <property type="entry name" value="CBS"/>
    <property type="match status" value="1"/>
</dbReference>
<dbReference type="SUPFAM" id="SSF54631">
    <property type="entry name" value="CBS-domain pair"/>
    <property type="match status" value="2"/>
</dbReference>
<dbReference type="PROSITE" id="PS51371">
    <property type="entry name" value="CBS"/>
    <property type="match status" value="2"/>
</dbReference>
<keyword evidence="7" id="KW-1185">Reference proteome</keyword>
<keyword evidence="2 3" id="KW-0129">CBS domain</keyword>
<evidence type="ECO:0000259" key="5">
    <source>
        <dbReference type="PROSITE" id="PS51371"/>
    </source>
</evidence>